<dbReference type="EMBL" id="BKCJ011305593">
    <property type="protein sequence ID" value="GFD18158.1"/>
    <property type="molecule type" value="Genomic_DNA"/>
</dbReference>
<protein>
    <submittedName>
        <fullName evidence="1">Uncharacterized protein</fullName>
    </submittedName>
</protein>
<accession>A0A699UAB0</accession>
<organism evidence="1">
    <name type="scientific">Tanacetum cinerariifolium</name>
    <name type="common">Dalmatian daisy</name>
    <name type="synonym">Chrysanthemum cinerariifolium</name>
    <dbReference type="NCBI Taxonomy" id="118510"/>
    <lineage>
        <taxon>Eukaryota</taxon>
        <taxon>Viridiplantae</taxon>
        <taxon>Streptophyta</taxon>
        <taxon>Embryophyta</taxon>
        <taxon>Tracheophyta</taxon>
        <taxon>Spermatophyta</taxon>
        <taxon>Magnoliopsida</taxon>
        <taxon>eudicotyledons</taxon>
        <taxon>Gunneridae</taxon>
        <taxon>Pentapetalae</taxon>
        <taxon>asterids</taxon>
        <taxon>campanulids</taxon>
        <taxon>Asterales</taxon>
        <taxon>Asteraceae</taxon>
        <taxon>Asteroideae</taxon>
        <taxon>Anthemideae</taxon>
        <taxon>Anthemidinae</taxon>
        <taxon>Tanacetum</taxon>
    </lineage>
</organism>
<evidence type="ECO:0000313" key="1">
    <source>
        <dbReference type="EMBL" id="GFD18158.1"/>
    </source>
</evidence>
<comment type="caution">
    <text evidence="1">The sequence shown here is derived from an EMBL/GenBank/DDBJ whole genome shotgun (WGS) entry which is preliminary data.</text>
</comment>
<dbReference type="AlphaFoldDB" id="A0A699UAB0"/>
<sequence>MPRHQRHVRAPHLLTLDADFAGSGLHQARNYLKQRAFARTAFTGQGQFVVRALAEAEGRHYRRLPLHQADIRYPKQFHRR</sequence>
<reference evidence="1" key="1">
    <citation type="journal article" date="2019" name="Sci. Rep.">
        <title>Draft genome of Tanacetum cinerariifolium, the natural source of mosquito coil.</title>
        <authorList>
            <person name="Yamashiro T."/>
            <person name="Shiraishi A."/>
            <person name="Satake H."/>
            <person name="Nakayama K."/>
        </authorList>
    </citation>
    <scope>NUCLEOTIDE SEQUENCE</scope>
</reference>
<proteinExistence type="predicted"/>
<gene>
    <name evidence="1" type="ORF">Tci_890127</name>
</gene>
<name>A0A699UAB0_TANCI</name>